<dbReference type="GO" id="GO:0005886">
    <property type="term" value="C:plasma membrane"/>
    <property type="evidence" value="ECO:0007669"/>
    <property type="project" value="UniProtKB-SubCell"/>
</dbReference>
<keyword evidence="11" id="KW-1185">Reference proteome</keyword>
<feature type="transmembrane region" description="Helical" evidence="7">
    <location>
        <begin position="142"/>
        <end position="163"/>
    </location>
</feature>
<feature type="transmembrane region" description="Helical" evidence="7">
    <location>
        <begin position="109"/>
        <end position="130"/>
    </location>
</feature>
<evidence type="ECO:0000313" key="9">
    <source>
        <dbReference type="EMBL" id="RKN13833.1"/>
    </source>
</evidence>
<feature type="transmembrane region" description="Helical" evidence="7">
    <location>
        <begin position="169"/>
        <end position="191"/>
    </location>
</feature>
<evidence type="ECO:0000313" key="11">
    <source>
        <dbReference type="Proteomes" id="UP000271548"/>
    </source>
</evidence>
<evidence type="ECO:0000256" key="5">
    <source>
        <dbReference type="ARBA" id="ARBA00022989"/>
    </source>
</evidence>
<comment type="caution">
    <text evidence="10">The sequence shown here is derived from an EMBL/GenBank/DDBJ whole genome shotgun (WGS) entry which is preliminary data.</text>
</comment>
<evidence type="ECO:0000256" key="7">
    <source>
        <dbReference type="SAM" id="Phobius"/>
    </source>
</evidence>
<evidence type="ECO:0000256" key="1">
    <source>
        <dbReference type="ARBA" id="ARBA00004651"/>
    </source>
</evidence>
<dbReference type="RefSeq" id="WP_120683982.1">
    <property type="nucleotide sequence ID" value="NZ_JBFAYG010000050.1"/>
</dbReference>
<evidence type="ECO:0000313" key="12">
    <source>
        <dbReference type="Proteomes" id="UP000275865"/>
    </source>
</evidence>
<dbReference type="GO" id="GO:0022857">
    <property type="term" value="F:transmembrane transporter activity"/>
    <property type="evidence" value="ECO:0007669"/>
    <property type="project" value="InterPro"/>
</dbReference>
<feature type="transmembrane region" description="Helical" evidence="7">
    <location>
        <begin position="476"/>
        <end position="499"/>
    </location>
</feature>
<evidence type="ECO:0000256" key="6">
    <source>
        <dbReference type="ARBA" id="ARBA00023136"/>
    </source>
</evidence>
<feature type="transmembrane region" description="Helical" evidence="7">
    <location>
        <begin position="334"/>
        <end position="355"/>
    </location>
</feature>
<dbReference type="CDD" id="cd17321">
    <property type="entry name" value="MFS_MMR_MDR_like"/>
    <property type="match status" value="1"/>
</dbReference>
<dbReference type="InterPro" id="IPR036259">
    <property type="entry name" value="MFS_trans_sf"/>
</dbReference>
<feature type="domain" description="Major facilitator superfamily (MFS) profile" evidence="8">
    <location>
        <begin position="15"/>
        <end position="503"/>
    </location>
</feature>
<dbReference type="Pfam" id="PF07690">
    <property type="entry name" value="MFS_1"/>
    <property type="match status" value="1"/>
</dbReference>
<dbReference type="PANTHER" id="PTHR42718:SF42">
    <property type="entry name" value="EXPORT PROTEIN"/>
    <property type="match status" value="1"/>
</dbReference>
<dbReference type="NCBIfam" id="TIGR00711">
    <property type="entry name" value="efflux_EmrB"/>
    <property type="match status" value="1"/>
</dbReference>
<feature type="transmembrane region" description="Helical" evidence="7">
    <location>
        <begin position="56"/>
        <end position="75"/>
    </location>
</feature>
<comment type="subcellular location">
    <subcellularLocation>
        <location evidence="1">Cell membrane</location>
        <topology evidence="1">Multi-pass membrane protein</topology>
    </subcellularLocation>
</comment>
<feature type="transmembrane region" description="Helical" evidence="7">
    <location>
        <begin position="234"/>
        <end position="251"/>
    </location>
</feature>
<gene>
    <name evidence="10" type="ORF">D7044_03575</name>
    <name evidence="9" type="ORF">D7147_30730</name>
</gene>
<dbReference type="EMBL" id="RAZS01000016">
    <property type="protein sequence ID" value="RKN13833.1"/>
    <property type="molecule type" value="Genomic_DNA"/>
</dbReference>
<proteinExistence type="predicted"/>
<dbReference type="SUPFAM" id="SSF103473">
    <property type="entry name" value="MFS general substrate transporter"/>
    <property type="match status" value="1"/>
</dbReference>
<feature type="transmembrane region" description="Helical" evidence="7">
    <location>
        <begin position="404"/>
        <end position="425"/>
    </location>
</feature>
<dbReference type="InterPro" id="IPR020846">
    <property type="entry name" value="MFS_dom"/>
</dbReference>
<name>A0A3A9YMG1_9ACTN</name>
<evidence type="ECO:0000259" key="8">
    <source>
        <dbReference type="PROSITE" id="PS50850"/>
    </source>
</evidence>
<feature type="transmembrane region" description="Helical" evidence="7">
    <location>
        <begin position="203"/>
        <end position="222"/>
    </location>
</feature>
<dbReference type="InterPro" id="IPR004638">
    <property type="entry name" value="EmrB-like"/>
</dbReference>
<dbReference type="Gene3D" id="1.20.1720.10">
    <property type="entry name" value="Multidrug resistance protein D"/>
    <property type="match status" value="1"/>
</dbReference>
<accession>A0A3A9YMG1</accession>
<reference evidence="11 12" key="1">
    <citation type="submission" date="2018-09" db="EMBL/GenBank/DDBJ databases">
        <title>Micromonospora sp. nov. MS1-9, isolated from a root of Musa sp.</title>
        <authorList>
            <person name="Kuncharoen N."/>
            <person name="Kudo T."/>
            <person name="Ohkuma M."/>
            <person name="Yuki M."/>
            <person name="Tanasupawat S."/>
        </authorList>
    </citation>
    <scope>NUCLEOTIDE SEQUENCE [LARGE SCALE GENOMIC DNA]</scope>
    <source>
        <strain evidence="10 12">MS1-9</strain>
        <strain evidence="9 11">NGC1-4</strain>
    </source>
</reference>
<dbReference type="InterPro" id="IPR011701">
    <property type="entry name" value="MFS"/>
</dbReference>
<sequence length="522" mass="54284">MEIRDNTGHPRRWAILGVLVISLLVVVLDNTILNVALRTLADPVHGLGASQGQLEWAINSYTLVFAGLLFTFGVLGDRAGRKRFLLIGLVVFGLSSLASAYAQSPGQLVAARALMGIGGAAIMPATLSIISNVFDPRERGRAIGVWAGAVGLAVAIGPVLGGALLENFWWGSVFLINVPVIVVGVILVALLVPESRDPKPGRIDVFGVLLSVVGLVGLTYGIIDGGEHGFGRPLVWVAILGGVAVLAWFIAVERRSSHPSLDVRLFKVPQFAGPVAIIGLIFFAAMGVMFFGSFYLQLVRGYTPLETGLLFLPFAGAQLIFAPRSAAMVRRYGGKAVAVVGLTLTVISLAAFAFIDAKTPIWIVLIFYFIQGVGMANIMPPATESIMSSLPREKAGVGSAISNTIRQVGGALGVAVLGSVLSAVYRGDVEPALNGLPAQARDAATESISGAYAAAGELGPVAPKVLAAANDSFITAMHWAAALSALIAALGIVVAARWLPGRSASAPVREVTTTEPELAGTA</sequence>
<dbReference type="AlphaFoldDB" id="A0A3A9YMG1"/>
<dbReference type="PRINTS" id="PR01036">
    <property type="entry name" value="TCRTETB"/>
</dbReference>
<dbReference type="PROSITE" id="PS50850">
    <property type="entry name" value="MFS"/>
    <property type="match status" value="1"/>
</dbReference>
<feature type="transmembrane region" description="Helical" evidence="7">
    <location>
        <begin position="84"/>
        <end position="103"/>
    </location>
</feature>
<keyword evidence="6 7" id="KW-0472">Membrane</keyword>
<feature type="transmembrane region" description="Helical" evidence="7">
    <location>
        <begin position="271"/>
        <end position="296"/>
    </location>
</feature>
<organism evidence="10 12">
    <name type="scientific">Micromonospora musae</name>
    <dbReference type="NCBI Taxonomy" id="1894970"/>
    <lineage>
        <taxon>Bacteria</taxon>
        <taxon>Bacillati</taxon>
        <taxon>Actinomycetota</taxon>
        <taxon>Actinomycetes</taxon>
        <taxon>Micromonosporales</taxon>
        <taxon>Micromonosporaceae</taxon>
        <taxon>Micromonospora</taxon>
    </lineage>
</organism>
<protein>
    <submittedName>
        <fullName evidence="10">DHA2 family efflux MFS transporter permease subunit</fullName>
    </submittedName>
</protein>
<keyword evidence="2" id="KW-0813">Transport</keyword>
<dbReference type="Proteomes" id="UP000271548">
    <property type="component" value="Unassembled WGS sequence"/>
</dbReference>
<dbReference type="EMBL" id="RAZT01000002">
    <property type="protein sequence ID" value="RKN35676.1"/>
    <property type="molecule type" value="Genomic_DNA"/>
</dbReference>
<feature type="transmembrane region" description="Helical" evidence="7">
    <location>
        <begin position="361"/>
        <end position="383"/>
    </location>
</feature>
<feature type="transmembrane region" description="Helical" evidence="7">
    <location>
        <begin position="302"/>
        <end position="322"/>
    </location>
</feature>
<dbReference type="OrthoDB" id="9781469at2"/>
<keyword evidence="4 7" id="KW-0812">Transmembrane</keyword>
<evidence type="ECO:0000313" key="10">
    <source>
        <dbReference type="EMBL" id="RKN35676.1"/>
    </source>
</evidence>
<evidence type="ECO:0000256" key="4">
    <source>
        <dbReference type="ARBA" id="ARBA00022692"/>
    </source>
</evidence>
<dbReference type="PANTHER" id="PTHR42718">
    <property type="entry name" value="MAJOR FACILITATOR SUPERFAMILY MULTIDRUG TRANSPORTER MFSC"/>
    <property type="match status" value="1"/>
</dbReference>
<keyword evidence="3" id="KW-1003">Cell membrane</keyword>
<dbReference type="Proteomes" id="UP000275865">
    <property type="component" value="Unassembled WGS sequence"/>
</dbReference>
<dbReference type="Gene3D" id="1.20.1250.20">
    <property type="entry name" value="MFS general substrate transporter like domains"/>
    <property type="match status" value="1"/>
</dbReference>
<feature type="transmembrane region" description="Helical" evidence="7">
    <location>
        <begin position="12"/>
        <end position="36"/>
    </location>
</feature>
<evidence type="ECO:0000256" key="2">
    <source>
        <dbReference type="ARBA" id="ARBA00022448"/>
    </source>
</evidence>
<keyword evidence="5 7" id="KW-1133">Transmembrane helix</keyword>
<evidence type="ECO:0000256" key="3">
    <source>
        <dbReference type="ARBA" id="ARBA00022475"/>
    </source>
</evidence>